<evidence type="ECO:0000259" key="6">
    <source>
        <dbReference type="Pfam" id="PF02737"/>
    </source>
</evidence>
<evidence type="ECO:0000313" key="7">
    <source>
        <dbReference type="EMBL" id="GAA2047389.1"/>
    </source>
</evidence>
<dbReference type="InterPro" id="IPR036291">
    <property type="entry name" value="NAD(P)-bd_dom_sf"/>
</dbReference>
<dbReference type="NCBIfam" id="NF005875">
    <property type="entry name" value="PRK07819.1"/>
    <property type="match status" value="1"/>
</dbReference>
<dbReference type="PIRSF" id="PIRSF000105">
    <property type="entry name" value="HCDH"/>
    <property type="match status" value="1"/>
</dbReference>
<reference evidence="8" key="1">
    <citation type="journal article" date="2019" name="Int. J. Syst. Evol. Microbiol.">
        <title>The Global Catalogue of Microorganisms (GCM) 10K type strain sequencing project: providing services to taxonomists for standard genome sequencing and annotation.</title>
        <authorList>
            <consortium name="The Broad Institute Genomics Platform"/>
            <consortium name="The Broad Institute Genome Sequencing Center for Infectious Disease"/>
            <person name="Wu L."/>
            <person name="Ma J."/>
        </authorList>
    </citation>
    <scope>NUCLEOTIDE SEQUENCE [LARGE SCALE GENOMIC DNA]</scope>
    <source>
        <strain evidence="8">JCM 16014</strain>
    </source>
</reference>
<name>A0ABP5GJG7_9ACTN</name>
<dbReference type="EMBL" id="BAAAQN010000043">
    <property type="protein sequence ID" value="GAA2047389.1"/>
    <property type="molecule type" value="Genomic_DNA"/>
</dbReference>
<dbReference type="PANTHER" id="PTHR48075:SF9">
    <property type="entry name" value="3-HYDROXYBUTYRYL-COA DEHYDROGENASE"/>
    <property type="match status" value="1"/>
</dbReference>
<dbReference type="Proteomes" id="UP001500751">
    <property type="component" value="Unassembled WGS sequence"/>
</dbReference>
<dbReference type="PANTHER" id="PTHR48075">
    <property type="entry name" value="3-HYDROXYACYL-COA DEHYDROGENASE FAMILY PROTEIN"/>
    <property type="match status" value="1"/>
</dbReference>
<dbReference type="InterPro" id="IPR008927">
    <property type="entry name" value="6-PGluconate_DH-like_C_sf"/>
</dbReference>
<evidence type="ECO:0000256" key="4">
    <source>
        <dbReference type="SAM" id="MobiDB-lite"/>
    </source>
</evidence>
<comment type="similarity">
    <text evidence="2">Belongs to the 3-hydroxyacyl-CoA dehydrogenase family.</text>
</comment>
<dbReference type="Pfam" id="PF00725">
    <property type="entry name" value="3HCDH"/>
    <property type="match status" value="1"/>
</dbReference>
<gene>
    <name evidence="7" type="ORF">GCM10009839_60630</name>
</gene>
<evidence type="ECO:0000259" key="5">
    <source>
        <dbReference type="Pfam" id="PF00725"/>
    </source>
</evidence>
<accession>A0ABP5GJG7</accession>
<sequence length="330" mass="34028">MTAPTTASTATPASTSVPTTAPTTAPTTVPTTSASAEPTPSRATRALAGFTRIGVVGSGTMGAGIAELCALNGLDVRLAVSRPASLESAPRRLAASLDRRVAKGRLTPEGRDAALAAVSVGTDLGDLADRELVVEAVVEDEAVKLAVFSTLDKVVEPDAILASTTSALSITRLAGVVQHPGRVLGVHFFNPVAVLDLVELIPTLLTDESVCRRAEEFVTALGKKPVTVGDRSGFVVNALLIPYLLAAIRMVESGYSSAESVDQAMESGCAHPMGPLKLADFIGLDVVAAIAEALHAESRQPLHAPPPLLSRMVEAGILGRKSGRGFHSYA</sequence>
<dbReference type="InterPro" id="IPR013328">
    <property type="entry name" value="6PGD_dom2"/>
</dbReference>
<dbReference type="InterPro" id="IPR022694">
    <property type="entry name" value="3-OHacyl-CoA_DH"/>
</dbReference>
<feature type="region of interest" description="Disordered" evidence="4">
    <location>
        <begin position="1"/>
        <end position="41"/>
    </location>
</feature>
<keyword evidence="3" id="KW-0560">Oxidoreductase</keyword>
<organism evidence="7 8">
    <name type="scientific">Catenulispora yoronensis</name>
    <dbReference type="NCBI Taxonomy" id="450799"/>
    <lineage>
        <taxon>Bacteria</taxon>
        <taxon>Bacillati</taxon>
        <taxon>Actinomycetota</taxon>
        <taxon>Actinomycetes</taxon>
        <taxon>Catenulisporales</taxon>
        <taxon>Catenulisporaceae</taxon>
        <taxon>Catenulispora</taxon>
    </lineage>
</organism>
<evidence type="ECO:0000313" key="8">
    <source>
        <dbReference type="Proteomes" id="UP001500751"/>
    </source>
</evidence>
<comment type="pathway">
    <text evidence="1">Lipid metabolism; butanoate metabolism.</text>
</comment>
<keyword evidence="8" id="KW-1185">Reference proteome</keyword>
<proteinExistence type="inferred from homology"/>
<comment type="caution">
    <text evidence="7">The sequence shown here is derived from an EMBL/GenBank/DDBJ whole genome shotgun (WGS) entry which is preliminary data.</text>
</comment>
<dbReference type="InterPro" id="IPR006176">
    <property type="entry name" value="3-OHacyl-CoA_DH_NAD-bd"/>
</dbReference>
<dbReference type="Gene3D" id="1.10.1040.10">
    <property type="entry name" value="N-(1-d-carboxylethyl)-l-norvaline Dehydrogenase, domain 2"/>
    <property type="match status" value="1"/>
</dbReference>
<dbReference type="SUPFAM" id="SSF51735">
    <property type="entry name" value="NAD(P)-binding Rossmann-fold domains"/>
    <property type="match status" value="1"/>
</dbReference>
<evidence type="ECO:0000256" key="3">
    <source>
        <dbReference type="ARBA" id="ARBA00023002"/>
    </source>
</evidence>
<evidence type="ECO:0000256" key="2">
    <source>
        <dbReference type="ARBA" id="ARBA00009463"/>
    </source>
</evidence>
<protein>
    <submittedName>
        <fullName evidence="7">3-hydroxybutyryl-CoA dehydrogenase</fullName>
    </submittedName>
</protein>
<feature type="domain" description="3-hydroxyacyl-CoA dehydrogenase C-terminal" evidence="5">
    <location>
        <begin position="233"/>
        <end position="329"/>
    </location>
</feature>
<dbReference type="Pfam" id="PF02737">
    <property type="entry name" value="3HCDH_N"/>
    <property type="match status" value="1"/>
</dbReference>
<dbReference type="Gene3D" id="3.40.50.720">
    <property type="entry name" value="NAD(P)-binding Rossmann-like Domain"/>
    <property type="match status" value="1"/>
</dbReference>
<feature type="domain" description="3-hydroxyacyl-CoA dehydrogenase NAD binding" evidence="6">
    <location>
        <begin position="53"/>
        <end position="230"/>
    </location>
</feature>
<evidence type="ECO:0000256" key="1">
    <source>
        <dbReference type="ARBA" id="ARBA00005086"/>
    </source>
</evidence>
<dbReference type="InterPro" id="IPR006108">
    <property type="entry name" value="3HC_DH_C"/>
</dbReference>
<dbReference type="SUPFAM" id="SSF48179">
    <property type="entry name" value="6-phosphogluconate dehydrogenase C-terminal domain-like"/>
    <property type="match status" value="1"/>
</dbReference>